<gene>
    <name evidence="3" type="ORF">C5K18_13385</name>
</gene>
<feature type="transmembrane region" description="Helical" evidence="2">
    <location>
        <begin position="34"/>
        <end position="55"/>
    </location>
</feature>
<feature type="compositionally biased region" description="Basic residues" evidence="1">
    <location>
        <begin position="9"/>
        <end position="18"/>
    </location>
</feature>
<comment type="caution">
    <text evidence="3">The sequence shown here is derived from an EMBL/GenBank/DDBJ whole genome shotgun (WGS) entry which is preliminary data.</text>
</comment>
<name>A0A2S8DBA2_SHIDY</name>
<keyword evidence="2" id="KW-0812">Transmembrane</keyword>
<proteinExistence type="predicted"/>
<accession>A0A2S8DBA2</accession>
<evidence type="ECO:0000313" key="3">
    <source>
        <dbReference type="EMBL" id="PQN06653.1"/>
    </source>
</evidence>
<sequence length="65" mass="7486">MPGSPKSAFHVRRQKKAHHNEEDKTADCPRPTLFMFHSFLLTLRLSNTFFASVAFSKIKPLRIPC</sequence>
<evidence type="ECO:0000256" key="1">
    <source>
        <dbReference type="SAM" id="MobiDB-lite"/>
    </source>
</evidence>
<feature type="region of interest" description="Disordered" evidence="1">
    <location>
        <begin position="1"/>
        <end position="26"/>
    </location>
</feature>
<organism evidence="3 4">
    <name type="scientific">Shigella dysenteriae</name>
    <dbReference type="NCBI Taxonomy" id="622"/>
    <lineage>
        <taxon>Bacteria</taxon>
        <taxon>Pseudomonadati</taxon>
        <taxon>Pseudomonadota</taxon>
        <taxon>Gammaproteobacteria</taxon>
        <taxon>Enterobacterales</taxon>
        <taxon>Enterobacteriaceae</taxon>
        <taxon>Shigella</taxon>
    </lineage>
</organism>
<keyword evidence="2" id="KW-1133">Transmembrane helix</keyword>
<evidence type="ECO:0000313" key="4">
    <source>
        <dbReference type="Proteomes" id="UP000238186"/>
    </source>
</evidence>
<dbReference type="Proteomes" id="UP000238186">
    <property type="component" value="Unassembled WGS sequence"/>
</dbReference>
<evidence type="ECO:0000256" key="2">
    <source>
        <dbReference type="SAM" id="Phobius"/>
    </source>
</evidence>
<dbReference type="AlphaFoldDB" id="A0A2S8DBA2"/>
<reference evidence="3 4" key="1">
    <citation type="submission" date="2018-02" db="EMBL/GenBank/DDBJ databases">
        <title>Distribution and characterization of Shiga toxin converting temperate phage carried by Shigella flexneri in Hispaniola.</title>
        <authorList>
            <person name="Fogolari M."/>
            <person name="Mavian C."/>
            <person name="Angeletti S."/>
            <person name="Salemi M."/>
            <person name="Lampel K.A."/>
            <person name="Maurelli A.T."/>
        </authorList>
    </citation>
    <scope>NUCLEOTIDE SEQUENCE [LARGE SCALE GENOMIC DNA]</scope>
    <source>
        <strain evidence="3 4">BS979</strain>
    </source>
</reference>
<dbReference type="EMBL" id="PUGT01000201">
    <property type="protein sequence ID" value="PQN06653.1"/>
    <property type="molecule type" value="Genomic_DNA"/>
</dbReference>
<keyword evidence="2" id="KW-0472">Membrane</keyword>
<protein>
    <submittedName>
        <fullName evidence="3">Uncharacterized protein</fullName>
    </submittedName>
</protein>